<dbReference type="Proteomes" id="UP000821865">
    <property type="component" value="Chromosome 10"/>
</dbReference>
<protein>
    <submittedName>
        <fullName evidence="1">Uncharacterized protein</fullName>
    </submittedName>
</protein>
<keyword evidence="2" id="KW-1185">Reference proteome</keyword>
<evidence type="ECO:0000313" key="2">
    <source>
        <dbReference type="Proteomes" id="UP000821865"/>
    </source>
</evidence>
<organism evidence="1 2">
    <name type="scientific">Dermacentor silvarum</name>
    <name type="common">Tick</name>
    <dbReference type="NCBI Taxonomy" id="543639"/>
    <lineage>
        <taxon>Eukaryota</taxon>
        <taxon>Metazoa</taxon>
        <taxon>Ecdysozoa</taxon>
        <taxon>Arthropoda</taxon>
        <taxon>Chelicerata</taxon>
        <taxon>Arachnida</taxon>
        <taxon>Acari</taxon>
        <taxon>Parasitiformes</taxon>
        <taxon>Ixodida</taxon>
        <taxon>Ixodoidea</taxon>
        <taxon>Ixodidae</taxon>
        <taxon>Rhipicephalinae</taxon>
        <taxon>Dermacentor</taxon>
    </lineage>
</organism>
<comment type="caution">
    <text evidence="1">The sequence shown here is derived from an EMBL/GenBank/DDBJ whole genome shotgun (WGS) entry which is preliminary data.</text>
</comment>
<accession>A0ACB8DLG0</accession>
<proteinExistence type="predicted"/>
<gene>
    <name evidence="1" type="ORF">HPB49_000218</name>
</gene>
<evidence type="ECO:0000313" key="1">
    <source>
        <dbReference type="EMBL" id="KAH7973364.1"/>
    </source>
</evidence>
<name>A0ACB8DLG0_DERSI</name>
<sequence length="471" mass="52727">MGSTNPGVAEICVYECQVCERHFRASDIRTSSSYVDSKTGKVVEAKLKIARLSPDAVPCVFPNCPAYLSAPATATSREAPDEKRMRLEAASLREAIAASLQTYEEEESGNNIDTFQTLLERVSEIKLSSFWNVISRPTCVVFFGLASVDTPSIFLSITISQDLTVKVYCRDVQLTTTDGIDTIPVKINDMRLLTRLLDDVEALDHKILPKEEERIKRILTLTLSLLQDASNCELSNVEQLNAVRFLKEQVALLLVKHCNSLRYSPELLTDCLEERFGKYRQLAGAQYHISIRQVYESERKLRLQNILELPEMETATAAVAVNDDVLDKFDIEVADDDYQKKAPNLHATTYVAGYCAHAAFKKLSCMSCKGNLMLEDNIEVEGGELVQAMTRGGLKFPQPAITNAVLTAEIVLDKLRSEQYATQFHALPNQKEALLALTHDLIIDSIDFDRRLFGHVGPDFSSSMWLELQSF</sequence>
<reference evidence="1" key="1">
    <citation type="submission" date="2020-05" db="EMBL/GenBank/DDBJ databases">
        <title>Large-scale comparative analyses of tick genomes elucidate their genetic diversity and vector capacities.</title>
        <authorList>
            <person name="Jia N."/>
            <person name="Wang J."/>
            <person name="Shi W."/>
            <person name="Du L."/>
            <person name="Sun Y."/>
            <person name="Zhan W."/>
            <person name="Jiang J."/>
            <person name="Wang Q."/>
            <person name="Zhang B."/>
            <person name="Ji P."/>
            <person name="Sakyi L.B."/>
            <person name="Cui X."/>
            <person name="Yuan T."/>
            <person name="Jiang B."/>
            <person name="Yang W."/>
            <person name="Lam T.T.-Y."/>
            <person name="Chang Q."/>
            <person name="Ding S."/>
            <person name="Wang X."/>
            <person name="Zhu J."/>
            <person name="Ruan X."/>
            <person name="Zhao L."/>
            <person name="Wei J."/>
            <person name="Que T."/>
            <person name="Du C."/>
            <person name="Cheng J."/>
            <person name="Dai P."/>
            <person name="Han X."/>
            <person name="Huang E."/>
            <person name="Gao Y."/>
            <person name="Liu J."/>
            <person name="Shao H."/>
            <person name="Ye R."/>
            <person name="Li L."/>
            <person name="Wei W."/>
            <person name="Wang X."/>
            <person name="Wang C."/>
            <person name="Yang T."/>
            <person name="Huo Q."/>
            <person name="Li W."/>
            <person name="Guo W."/>
            <person name="Chen H."/>
            <person name="Zhou L."/>
            <person name="Ni X."/>
            <person name="Tian J."/>
            <person name="Zhou Y."/>
            <person name="Sheng Y."/>
            <person name="Liu T."/>
            <person name="Pan Y."/>
            <person name="Xia L."/>
            <person name="Li J."/>
            <person name="Zhao F."/>
            <person name="Cao W."/>
        </authorList>
    </citation>
    <scope>NUCLEOTIDE SEQUENCE</scope>
    <source>
        <strain evidence="1">Dsil-2018</strain>
    </source>
</reference>
<dbReference type="EMBL" id="CM023479">
    <property type="protein sequence ID" value="KAH7973364.1"/>
    <property type="molecule type" value="Genomic_DNA"/>
</dbReference>